<feature type="compositionally biased region" description="Polar residues" evidence="7">
    <location>
        <begin position="341"/>
        <end position="351"/>
    </location>
</feature>
<evidence type="ECO:0000256" key="2">
    <source>
        <dbReference type="ARBA" id="ARBA00023230"/>
    </source>
</evidence>
<gene>
    <name evidence="10" type="ORF">LOD99_687</name>
</gene>
<comment type="function">
    <text evidence="6">Involved in endoplasmic reticulum-associated protein degradation (ERAD). Acts as a platform to recruit both UBQLN1 and VCP to the ER during ERAD.</text>
</comment>
<dbReference type="SUPFAM" id="SSF52833">
    <property type="entry name" value="Thioredoxin-like"/>
    <property type="match status" value="1"/>
</dbReference>
<dbReference type="EMBL" id="JAKMXF010000222">
    <property type="protein sequence ID" value="KAI6654288.1"/>
    <property type="molecule type" value="Genomic_DNA"/>
</dbReference>
<dbReference type="AlphaFoldDB" id="A0AAV7JZ57"/>
<dbReference type="GO" id="GO:0006986">
    <property type="term" value="P:response to unfolded protein"/>
    <property type="evidence" value="ECO:0007669"/>
    <property type="project" value="UniProtKB-KW"/>
</dbReference>
<sequence>MSSGKSENTNIPSFIEKVKSTGSLLIAIISDGKFYENIFESNQVKTVLCNNNAITLDIKFPSQNYNDFAAFYKLGTPPFICFIASNGVVVEAIRGEISQEYLIKILKYSLENIGRGNDSNQVYYPLNELVNLPEPEPIPILETVKTEKQIVQEDKPMPMITVKKSEPKVTDNIVTKRQIISNNCRIKFTLPDGSHISNSFQPTNTLAELKHFLRDRIPGLKDITIIRPHPREEFQPDQDVMTLQDLDIRTGSGLIVHIAVTEIAKFSIRPIFTAIFAFFAAIFAYFFPARTNQNNTQPQIDTTHTSSIAQNAKSNSSTRVIGRRGNMFRLSDLRDKDDESNTYNGNSTQQQ</sequence>
<evidence type="ECO:0000313" key="11">
    <source>
        <dbReference type="Proteomes" id="UP001165289"/>
    </source>
</evidence>
<dbReference type="GO" id="GO:0005789">
    <property type="term" value="C:endoplasmic reticulum membrane"/>
    <property type="evidence" value="ECO:0007669"/>
    <property type="project" value="UniProtKB-SubCell"/>
</dbReference>
<comment type="subcellular location">
    <subcellularLocation>
        <location evidence="1">Endoplasmic reticulum membrane</location>
        <topology evidence="1">Peripheral membrane protein</topology>
    </subcellularLocation>
</comment>
<dbReference type="PANTHER" id="PTHR46424">
    <property type="entry name" value="UBX DOMAIN-CONTAINING PROTEIN 4"/>
    <property type="match status" value="1"/>
</dbReference>
<proteinExistence type="predicted"/>
<name>A0AAV7JZ57_9METZ</name>
<accession>A0AAV7JZ57</accession>
<evidence type="ECO:0000259" key="9">
    <source>
        <dbReference type="PROSITE" id="PS50033"/>
    </source>
</evidence>
<organism evidence="10 11">
    <name type="scientific">Oopsacas minuta</name>
    <dbReference type="NCBI Taxonomy" id="111878"/>
    <lineage>
        <taxon>Eukaryota</taxon>
        <taxon>Metazoa</taxon>
        <taxon>Porifera</taxon>
        <taxon>Hexactinellida</taxon>
        <taxon>Hexasterophora</taxon>
        <taxon>Lyssacinosida</taxon>
        <taxon>Leucopsacidae</taxon>
        <taxon>Oopsacas</taxon>
    </lineage>
</organism>
<dbReference type="Pfam" id="PF00789">
    <property type="entry name" value="UBX"/>
    <property type="match status" value="1"/>
</dbReference>
<keyword evidence="8" id="KW-0472">Membrane</keyword>
<dbReference type="InterPro" id="IPR036249">
    <property type="entry name" value="Thioredoxin-like_sf"/>
</dbReference>
<protein>
    <recommendedName>
        <fullName evidence="4">UBX domain-containing protein 4</fullName>
    </recommendedName>
    <alternativeName>
        <fullName evidence="5">UBX domain-containing protein 2</fullName>
    </alternativeName>
</protein>
<dbReference type="PROSITE" id="PS50033">
    <property type="entry name" value="UBX"/>
    <property type="match status" value="1"/>
</dbReference>
<comment type="caution">
    <text evidence="10">The sequence shown here is derived from an EMBL/GenBank/DDBJ whole genome shotgun (WGS) entry which is preliminary data.</text>
</comment>
<reference evidence="10 11" key="1">
    <citation type="journal article" date="2023" name="BMC Biol.">
        <title>The compact genome of the sponge Oopsacas minuta (Hexactinellida) is lacking key metazoan core genes.</title>
        <authorList>
            <person name="Santini S."/>
            <person name="Schenkelaars Q."/>
            <person name="Jourda C."/>
            <person name="Duchesne M."/>
            <person name="Belahbib H."/>
            <person name="Rocher C."/>
            <person name="Selva M."/>
            <person name="Riesgo A."/>
            <person name="Vervoort M."/>
            <person name="Leys S.P."/>
            <person name="Kodjabachian L."/>
            <person name="Le Bivic A."/>
            <person name="Borchiellini C."/>
            <person name="Claverie J.M."/>
            <person name="Renard E."/>
        </authorList>
    </citation>
    <scope>NUCLEOTIDE SEQUENCE [LARGE SCALE GENOMIC DNA]</scope>
    <source>
        <strain evidence="10">SPO-2</strain>
    </source>
</reference>
<keyword evidence="11" id="KW-1185">Reference proteome</keyword>
<dbReference type="PANTHER" id="PTHR46424:SF1">
    <property type="entry name" value="UBX DOMAIN-CONTAINING PROTEIN 4"/>
    <property type="match status" value="1"/>
</dbReference>
<evidence type="ECO:0000256" key="6">
    <source>
        <dbReference type="ARBA" id="ARBA00046062"/>
    </source>
</evidence>
<keyword evidence="8" id="KW-0812">Transmembrane</keyword>
<dbReference type="GO" id="GO:0036503">
    <property type="term" value="P:ERAD pathway"/>
    <property type="evidence" value="ECO:0007669"/>
    <property type="project" value="TreeGrafter"/>
</dbReference>
<dbReference type="SUPFAM" id="SSF54236">
    <property type="entry name" value="Ubiquitin-like"/>
    <property type="match status" value="1"/>
</dbReference>
<comment type="subunit">
    <text evidence="3">Directly interacts with VCP. Interacts with UBQLN1. Forms a complex with VCP and UBQLN1.</text>
</comment>
<dbReference type="InterPro" id="IPR001012">
    <property type="entry name" value="UBX_dom"/>
</dbReference>
<evidence type="ECO:0000256" key="3">
    <source>
        <dbReference type="ARBA" id="ARBA00038812"/>
    </source>
</evidence>
<keyword evidence="2" id="KW-0834">Unfolded protein response</keyword>
<feature type="region of interest" description="Disordered" evidence="7">
    <location>
        <begin position="296"/>
        <end position="318"/>
    </location>
</feature>
<dbReference type="Proteomes" id="UP001165289">
    <property type="component" value="Unassembled WGS sequence"/>
</dbReference>
<feature type="domain" description="UBX" evidence="9">
    <location>
        <begin position="179"/>
        <end position="256"/>
    </location>
</feature>
<dbReference type="InterPro" id="IPR029071">
    <property type="entry name" value="Ubiquitin-like_domsf"/>
</dbReference>
<evidence type="ECO:0000256" key="1">
    <source>
        <dbReference type="ARBA" id="ARBA00004406"/>
    </source>
</evidence>
<evidence type="ECO:0000256" key="8">
    <source>
        <dbReference type="SAM" id="Phobius"/>
    </source>
</evidence>
<dbReference type="SMART" id="SM00166">
    <property type="entry name" value="UBX"/>
    <property type="match status" value="1"/>
</dbReference>
<evidence type="ECO:0000256" key="7">
    <source>
        <dbReference type="SAM" id="MobiDB-lite"/>
    </source>
</evidence>
<evidence type="ECO:0000256" key="4">
    <source>
        <dbReference type="ARBA" id="ARBA00040925"/>
    </source>
</evidence>
<dbReference type="Gene3D" id="3.10.20.90">
    <property type="entry name" value="Phosphatidylinositol 3-kinase Catalytic Subunit, Chain A, domain 1"/>
    <property type="match status" value="1"/>
</dbReference>
<feature type="transmembrane region" description="Helical" evidence="8">
    <location>
        <begin position="266"/>
        <end position="287"/>
    </location>
</feature>
<feature type="region of interest" description="Disordered" evidence="7">
    <location>
        <begin position="331"/>
        <end position="351"/>
    </location>
</feature>
<keyword evidence="8" id="KW-1133">Transmembrane helix</keyword>
<evidence type="ECO:0000256" key="5">
    <source>
        <dbReference type="ARBA" id="ARBA00041575"/>
    </source>
</evidence>
<evidence type="ECO:0000313" key="10">
    <source>
        <dbReference type="EMBL" id="KAI6654288.1"/>
    </source>
</evidence>